<dbReference type="InterPro" id="IPR023695">
    <property type="entry name" value="Thiosulf_sulfurTrfase"/>
</dbReference>
<dbReference type="SMART" id="SM00450">
    <property type="entry name" value="RHOD"/>
    <property type="match status" value="1"/>
</dbReference>
<protein>
    <recommendedName>
        <fullName evidence="3">Thiosulfate sulfurtransferase GlpE</fullName>
        <ecNumber evidence="3">2.8.1.1</ecNumber>
    </recommendedName>
</protein>
<dbReference type="SUPFAM" id="SSF52821">
    <property type="entry name" value="Rhodanese/Cell cycle control phosphatase"/>
    <property type="match status" value="1"/>
</dbReference>
<comment type="catalytic activity">
    <reaction evidence="3">
        <text>thiosulfate + hydrogen cyanide = thiocyanate + sulfite + 2 H(+)</text>
        <dbReference type="Rhea" id="RHEA:16881"/>
        <dbReference type="ChEBI" id="CHEBI:15378"/>
        <dbReference type="ChEBI" id="CHEBI:17359"/>
        <dbReference type="ChEBI" id="CHEBI:18022"/>
        <dbReference type="ChEBI" id="CHEBI:18407"/>
        <dbReference type="ChEBI" id="CHEBI:33542"/>
        <dbReference type="EC" id="2.8.1.1"/>
    </reaction>
</comment>
<evidence type="ECO:0000313" key="6">
    <source>
        <dbReference type="Proteomes" id="UP000318717"/>
    </source>
</evidence>
<keyword evidence="2 3" id="KW-0808">Transferase</keyword>
<evidence type="ECO:0000259" key="4">
    <source>
        <dbReference type="PROSITE" id="PS50206"/>
    </source>
</evidence>
<dbReference type="NCBIfam" id="NF001195">
    <property type="entry name" value="PRK00162.1"/>
    <property type="match status" value="1"/>
</dbReference>
<proteinExistence type="inferred from homology"/>
<sequence length="107" mass="12134">MEEVQRISVAQAHQMQTTQQARLVDIRDIQAFTVAHPVDAYHLTNQTIAEFMDSVEFEDPILVLCYHGISSVGAAQYLLNQGFEQVFSVDGGFEAWQRQKLPIEAHE</sequence>
<accession>A0A4Y3I0D4</accession>
<comment type="similarity">
    <text evidence="3">Belongs to the GlpE family.</text>
</comment>
<dbReference type="GO" id="GO:0005737">
    <property type="term" value="C:cytoplasm"/>
    <property type="evidence" value="ECO:0007669"/>
    <property type="project" value="UniProtKB-SubCell"/>
</dbReference>
<dbReference type="HAMAP" id="MF_01009">
    <property type="entry name" value="Thiosulf_sulfurtr"/>
    <property type="match status" value="1"/>
</dbReference>
<dbReference type="InterPro" id="IPR036873">
    <property type="entry name" value="Rhodanese-like_dom_sf"/>
</dbReference>
<dbReference type="GO" id="GO:0004792">
    <property type="term" value="F:thiosulfate-cyanide sulfurtransferase activity"/>
    <property type="evidence" value="ECO:0007669"/>
    <property type="project" value="UniProtKB-UniRule"/>
</dbReference>
<evidence type="ECO:0000256" key="2">
    <source>
        <dbReference type="ARBA" id="ARBA00022679"/>
    </source>
</evidence>
<comment type="catalytic activity">
    <reaction evidence="3">
        <text>thiosulfate + [thioredoxin]-dithiol = [thioredoxin]-disulfide + hydrogen sulfide + sulfite + 2 H(+)</text>
        <dbReference type="Rhea" id="RHEA:83859"/>
        <dbReference type="Rhea" id="RHEA-COMP:10698"/>
        <dbReference type="Rhea" id="RHEA-COMP:10700"/>
        <dbReference type="ChEBI" id="CHEBI:15378"/>
        <dbReference type="ChEBI" id="CHEBI:17359"/>
        <dbReference type="ChEBI" id="CHEBI:29919"/>
        <dbReference type="ChEBI" id="CHEBI:29950"/>
        <dbReference type="ChEBI" id="CHEBI:33542"/>
        <dbReference type="ChEBI" id="CHEBI:50058"/>
    </reaction>
</comment>
<dbReference type="OrthoDB" id="9811849at2"/>
<dbReference type="CDD" id="cd01444">
    <property type="entry name" value="GlpE_ST"/>
    <property type="match status" value="1"/>
</dbReference>
<feature type="domain" description="Rhodanese" evidence="4">
    <location>
        <begin position="17"/>
        <end position="105"/>
    </location>
</feature>
<evidence type="ECO:0000256" key="3">
    <source>
        <dbReference type="HAMAP-Rule" id="MF_01009"/>
    </source>
</evidence>
<evidence type="ECO:0000256" key="1">
    <source>
        <dbReference type="ARBA" id="ARBA00022490"/>
    </source>
</evidence>
<dbReference type="InterPro" id="IPR050229">
    <property type="entry name" value="GlpE_sulfurtransferase"/>
</dbReference>
<dbReference type="Proteomes" id="UP000318717">
    <property type="component" value="Unassembled WGS sequence"/>
</dbReference>
<keyword evidence="6" id="KW-1185">Reference proteome</keyword>
<dbReference type="InterPro" id="IPR001763">
    <property type="entry name" value="Rhodanese-like_dom"/>
</dbReference>
<reference evidence="5 6" key="1">
    <citation type="submission" date="2019-06" db="EMBL/GenBank/DDBJ databases">
        <title>Whole genome shotgun sequence of Vibrio inusitatus NBRC 102082.</title>
        <authorList>
            <person name="Hosoyama A."/>
            <person name="Uohara A."/>
            <person name="Ohji S."/>
            <person name="Ichikawa N."/>
        </authorList>
    </citation>
    <scope>NUCLEOTIDE SEQUENCE [LARGE SCALE GENOMIC DNA]</scope>
    <source>
        <strain evidence="5 6">NBRC 102082</strain>
    </source>
</reference>
<gene>
    <name evidence="3 5" type="primary">glpE</name>
    <name evidence="5" type="ORF">VIN01S_36970</name>
</gene>
<dbReference type="PANTHER" id="PTHR43031">
    <property type="entry name" value="FAD-DEPENDENT OXIDOREDUCTASE"/>
    <property type="match status" value="1"/>
</dbReference>
<organism evidence="5 6">
    <name type="scientific">Vibrio inusitatus NBRC 102082</name>
    <dbReference type="NCBI Taxonomy" id="1219070"/>
    <lineage>
        <taxon>Bacteria</taxon>
        <taxon>Pseudomonadati</taxon>
        <taxon>Pseudomonadota</taxon>
        <taxon>Gammaproteobacteria</taxon>
        <taxon>Vibrionales</taxon>
        <taxon>Vibrionaceae</taxon>
        <taxon>Vibrio</taxon>
    </lineage>
</organism>
<feature type="active site" description="Cysteine persulfide intermediate" evidence="3">
    <location>
        <position position="65"/>
    </location>
</feature>
<comment type="caution">
    <text evidence="5">The sequence shown here is derived from an EMBL/GenBank/DDBJ whole genome shotgun (WGS) entry which is preliminary data.</text>
</comment>
<dbReference type="RefSeq" id="WP_141347290.1">
    <property type="nucleotide sequence ID" value="NZ_BJLF01000029.1"/>
</dbReference>
<dbReference type="PROSITE" id="PS50206">
    <property type="entry name" value="RHODANESE_3"/>
    <property type="match status" value="1"/>
</dbReference>
<dbReference type="AlphaFoldDB" id="A0A4Y3I0D4"/>
<keyword evidence="1 3" id="KW-0963">Cytoplasm</keyword>
<dbReference type="Pfam" id="PF00581">
    <property type="entry name" value="Rhodanese"/>
    <property type="match status" value="1"/>
</dbReference>
<evidence type="ECO:0000313" key="5">
    <source>
        <dbReference type="EMBL" id="GEA52893.1"/>
    </source>
</evidence>
<comment type="function">
    <text evidence="3">Transferase that catalyzes the transfer of sulfur from thiosulfate to thiophilic acceptors such as cyanide or dithiols. May function in a CysM-independent thiosulfate assimilation pathway by catalyzing the conversion of thiosulfate to sulfite, which can then be used for L-cysteine biosynthesis.</text>
</comment>
<dbReference type="EC" id="2.8.1.1" evidence="3"/>
<dbReference type="GO" id="GO:0103041">
    <property type="term" value="F:thiosulfate-thioredoxin sulfurtransferase activity"/>
    <property type="evidence" value="ECO:0007669"/>
    <property type="project" value="RHEA"/>
</dbReference>
<dbReference type="Gene3D" id="3.40.250.10">
    <property type="entry name" value="Rhodanese-like domain"/>
    <property type="match status" value="1"/>
</dbReference>
<dbReference type="PANTHER" id="PTHR43031:SF6">
    <property type="entry name" value="THIOSULFATE SULFURTRANSFERASE GLPE"/>
    <property type="match status" value="1"/>
</dbReference>
<comment type="subcellular location">
    <subcellularLocation>
        <location evidence="3">Cytoplasm</location>
    </subcellularLocation>
</comment>
<name>A0A4Y3I0D4_9VIBR</name>
<dbReference type="EMBL" id="BJLF01000029">
    <property type="protein sequence ID" value="GEA52893.1"/>
    <property type="molecule type" value="Genomic_DNA"/>
</dbReference>